<reference evidence="2 3" key="1">
    <citation type="journal article" date="2016" name="Nat. Commun.">
        <title>Thousands of microbial genomes shed light on interconnected biogeochemical processes in an aquifer system.</title>
        <authorList>
            <person name="Anantharaman K."/>
            <person name="Brown C.T."/>
            <person name="Hug L.A."/>
            <person name="Sharon I."/>
            <person name="Castelle C.J."/>
            <person name="Probst A.J."/>
            <person name="Thomas B.C."/>
            <person name="Singh A."/>
            <person name="Wilkins M.J."/>
            <person name="Karaoz U."/>
            <person name="Brodie E.L."/>
            <person name="Williams K.H."/>
            <person name="Hubbard S.S."/>
            <person name="Banfield J.F."/>
        </authorList>
    </citation>
    <scope>NUCLEOTIDE SEQUENCE [LARGE SCALE GENOMIC DNA]</scope>
</reference>
<dbReference type="Proteomes" id="UP000177579">
    <property type="component" value="Unassembled WGS sequence"/>
</dbReference>
<dbReference type="InterPro" id="IPR008928">
    <property type="entry name" value="6-hairpin_glycosidase_sf"/>
</dbReference>
<accession>A0A1F5TSN7</accession>
<evidence type="ECO:0000313" key="2">
    <source>
        <dbReference type="EMBL" id="OGF41817.1"/>
    </source>
</evidence>
<dbReference type="GO" id="GO:0005975">
    <property type="term" value="P:carbohydrate metabolic process"/>
    <property type="evidence" value="ECO:0007669"/>
    <property type="project" value="InterPro"/>
</dbReference>
<dbReference type="Gene3D" id="3.40.50.2000">
    <property type="entry name" value="Glycogen Phosphorylase B"/>
    <property type="match status" value="2"/>
</dbReference>
<dbReference type="SUPFAM" id="SSF48208">
    <property type="entry name" value="Six-hairpin glycosidases"/>
    <property type="match status" value="1"/>
</dbReference>
<dbReference type="AlphaFoldDB" id="A0A1F5TSN7"/>
<dbReference type="PANTHER" id="PTHR12526">
    <property type="entry name" value="GLYCOSYLTRANSFERASE"/>
    <property type="match status" value="1"/>
</dbReference>
<name>A0A1F5TSN7_9BACT</name>
<organism evidence="2 3">
    <name type="scientific">Candidatus Falkowbacteria bacterium RIFOXYD2_FULL_34_120</name>
    <dbReference type="NCBI Taxonomy" id="1798007"/>
    <lineage>
        <taxon>Bacteria</taxon>
        <taxon>Candidatus Falkowiibacteriota</taxon>
    </lineage>
</organism>
<dbReference type="Pfam" id="PF00534">
    <property type="entry name" value="Glycos_transf_1"/>
    <property type="match status" value="1"/>
</dbReference>
<comment type="caution">
    <text evidence="2">The sequence shown here is derived from an EMBL/GenBank/DDBJ whole genome shotgun (WGS) entry which is preliminary data.</text>
</comment>
<dbReference type="EMBL" id="MFGO01000004">
    <property type="protein sequence ID" value="OGF41817.1"/>
    <property type="molecule type" value="Genomic_DNA"/>
</dbReference>
<sequence>MKKIKKPSILYFGSFPPRECGIATFTKRLTTAIDKEFSPEIKSKILAINSNGTSIYNYPRKVSMQINETEIEDYLNRANEINKSQDIRLVNIQHEYGLFGGEYGEFLIPFLEIVKKPVIITMHTVLPKPDEKMKKVAQIISQKAAGIVVMNHFAKKILYENYGIKNNKISIIPHGVFHIPFPSKSHAKKKLNLSNKIIISTFGMISRDKGIEYAIEALPKVIEEHPNVLYLIIGATHPQVLKEEGEKYRNKLKKLIQKHKLKDYVKFYNRYLTDKEVVDYLKATDIYVYPILSRQQASSGSLSDAMACGCPAITTKTQYAESVINEERGRFVRFRNSKDITASLLELLGNKNLCKEMLKNTYFFTRHMTWQNVALSYFELFNKYAKIIPRKRGKLPKINLDYIKNLTDGFGMIQFANHTKPDKHSGYCLDDNARGLIACAEQYKKRKSLGLLKLIKIYLDFIEFNQKPNGKFYNFVNYHKKFIDSIESKDSFGRAIWAIGSVIGNEKLPANIQGQAQRILQKSKKWISGLNSLRAIAFAITGLGRMAIKNKNTQTIKLIRLLGDKLTKSFETHSKDSNHKWLWFENCFTYSNYKLPEALFRVYQITGEKKYLKIAEKSIKFLMSITFENKKYFSPIGQDGWYFKDGKRAYFDQQPEDAATAVETLVLAYQVTKKKQYKENAKMAFEWFLGKNHLNQMIYDEATGGSYDGLGKYSINFNQGAESSISYLLARMAIEKITE</sequence>
<dbReference type="InterPro" id="IPR001296">
    <property type="entry name" value="Glyco_trans_1"/>
</dbReference>
<dbReference type="SUPFAM" id="SSF53756">
    <property type="entry name" value="UDP-Glycosyltransferase/glycogen phosphorylase"/>
    <property type="match status" value="1"/>
</dbReference>
<protein>
    <recommendedName>
        <fullName evidence="1">Glycosyl transferase family 1 domain-containing protein</fullName>
    </recommendedName>
</protein>
<gene>
    <name evidence="2" type="ORF">A2531_05305</name>
</gene>
<evidence type="ECO:0000259" key="1">
    <source>
        <dbReference type="Pfam" id="PF00534"/>
    </source>
</evidence>
<feature type="domain" description="Glycosyl transferase family 1" evidence="1">
    <location>
        <begin position="188"/>
        <end position="361"/>
    </location>
</feature>
<dbReference type="GO" id="GO:0016757">
    <property type="term" value="F:glycosyltransferase activity"/>
    <property type="evidence" value="ECO:0007669"/>
    <property type="project" value="InterPro"/>
</dbReference>
<evidence type="ECO:0000313" key="3">
    <source>
        <dbReference type="Proteomes" id="UP000177579"/>
    </source>
</evidence>
<dbReference type="Gene3D" id="1.50.10.20">
    <property type="match status" value="1"/>
</dbReference>
<proteinExistence type="predicted"/>
<dbReference type="PANTHER" id="PTHR12526:SF572">
    <property type="entry name" value="BLL5144 PROTEIN"/>
    <property type="match status" value="1"/>
</dbReference>